<evidence type="ECO:0000313" key="3">
    <source>
        <dbReference type="Proteomes" id="UP000092460"/>
    </source>
</evidence>
<reference evidence="3" key="1">
    <citation type="submission" date="2015-01" db="EMBL/GenBank/DDBJ databases">
        <authorList>
            <person name="Aksoy S."/>
            <person name="Warren W."/>
            <person name="Wilson R.K."/>
        </authorList>
    </citation>
    <scope>NUCLEOTIDE SEQUENCE [LARGE SCALE GENOMIC DNA]</scope>
    <source>
        <strain evidence="3">IAEA</strain>
    </source>
</reference>
<proteinExistence type="predicted"/>
<dbReference type="VEuPathDB" id="VectorBase:GPPI028881"/>
<keyword evidence="1" id="KW-1133">Transmembrane helix</keyword>
<accession>A0A1B0BG18</accession>
<name>A0A1B0BG18_9MUSC</name>
<dbReference type="EMBL" id="JXJN01013735">
    <property type="status" value="NOT_ANNOTATED_CDS"/>
    <property type="molecule type" value="Genomic_DNA"/>
</dbReference>
<feature type="transmembrane region" description="Helical" evidence="1">
    <location>
        <begin position="372"/>
        <end position="393"/>
    </location>
</feature>
<organism evidence="2 3">
    <name type="scientific">Glossina palpalis gambiensis</name>
    <dbReference type="NCBI Taxonomy" id="67801"/>
    <lineage>
        <taxon>Eukaryota</taxon>
        <taxon>Metazoa</taxon>
        <taxon>Ecdysozoa</taxon>
        <taxon>Arthropoda</taxon>
        <taxon>Hexapoda</taxon>
        <taxon>Insecta</taxon>
        <taxon>Pterygota</taxon>
        <taxon>Neoptera</taxon>
        <taxon>Endopterygota</taxon>
        <taxon>Diptera</taxon>
        <taxon>Brachycera</taxon>
        <taxon>Muscomorpha</taxon>
        <taxon>Hippoboscoidea</taxon>
        <taxon>Glossinidae</taxon>
        <taxon>Glossina</taxon>
    </lineage>
</organism>
<evidence type="ECO:0000256" key="1">
    <source>
        <dbReference type="SAM" id="Phobius"/>
    </source>
</evidence>
<sequence>MALQSYCEYIEFIAEEMRHTVCREIGTVFGFVNYLRQVPKKHLSSNEDSVRQFVPGNVLASLRHFGFSSLRQAMQLSLSLHVLHLASAPPAGQGFEDSSDTQPRCIFCSLSPFEKHCASASQITLYLLLSSILKQSSCSSVHILQMVLGQLVYDFGSGAFQQRDVEINKCRHHTKRMGIWQHKPLKTLHHICQNVCLVTATLLLVEERVYCSVPEGRQSIEIRVNSLNDGIELFSFHINTNYLMQICETRWIYRKYCKTNKQASDVKESSSLVEELHLVVWQTVQVSTNIIFGSVIAVVVAAVEVIIVASIVASFIGYSTFSGPQNTILEHLQGNNVINLYPFSPCGFTVTKTIITQRINNYVQLFICNVNVFVYVSTRNLLLIILCLLKMAFY</sequence>
<dbReference type="EnsemblMetazoa" id="GPPI028881-RA">
    <property type="protein sequence ID" value="GPPI028881-PA"/>
    <property type="gene ID" value="GPPI028881"/>
</dbReference>
<dbReference type="Proteomes" id="UP000092460">
    <property type="component" value="Unassembled WGS sequence"/>
</dbReference>
<keyword evidence="1" id="KW-0812">Transmembrane</keyword>
<reference evidence="2" key="2">
    <citation type="submission" date="2020-05" db="UniProtKB">
        <authorList>
            <consortium name="EnsemblMetazoa"/>
        </authorList>
    </citation>
    <scope>IDENTIFICATION</scope>
    <source>
        <strain evidence="2">IAEA</strain>
    </source>
</reference>
<protein>
    <submittedName>
        <fullName evidence="2">Uncharacterized protein</fullName>
    </submittedName>
</protein>
<dbReference type="EMBL" id="JXJN01013736">
    <property type="status" value="NOT_ANNOTATED_CDS"/>
    <property type="molecule type" value="Genomic_DNA"/>
</dbReference>
<dbReference type="EMBL" id="JXJN01013734">
    <property type="status" value="NOT_ANNOTATED_CDS"/>
    <property type="molecule type" value="Genomic_DNA"/>
</dbReference>
<keyword evidence="3" id="KW-1185">Reference proteome</keyword>
<dbReference type="AlphaFoldDB" id="A0A1B0BG18"/>
<keyword evidence="1" id="KW-0472">Membrane</keyword>
<feature type="transmembrane region" description="Helical" evidence="1">
    <location>
        <begin position="290"/>
        <end position="316"/>
    </location>
</feature>
<evidence type="ECO:0000313" key="2">
    <source>
        <dbReference type="EnsemblMetazoa" id="GPPI028881-PA"/>
    </source>
</evidence>